<dbReference type="KEGG" id="lst:LSS_06459"/>
<gene>
    <name evidence="1" type="ORF">LSS_06459</name>
</gene>
<sequence>MPYSLNSEKTEKLSQKYFKIDWNLYFNVEFGVRKSEFPECRNSHRIRIATSIHKLHCKKFFQTGKKNIKRRNL</sequence>
<evidence type="ECO:0000313" key="2">
    <source>
        <dbReference type="Proteomes" id="UP000035800"/>
    </source>
</evidence>
<dbReference type="AlphaFoldDB" id="K8Y396"/>
<proteinExistence type="predicted"/>
<reference evidence="1 2" key="1">
    <citation type="journal article" date="2012" name="Gene">
        <title>Sequence of Leptospira santarosai serovar Shermani genome and prediction of virulence-associated genes.</title>
        <authorList>
            <person name="Chou L.F."/>
            <person name="Chen Y.T."/>
            <person name="Lu C.W."/>
            <person name="Ko Y.C."/>
            <person name="Tang C.Y."/>
            <person name="Pan M.J."/>
            <person name="Tian Y.C."/>
            <person name="Chiu C.H."/>
            <person name="Hung C.C."/>
            <person name="Yang C.W."/>
        </authorList>
    </citation>
    <scope>NUCLEOTIDE SEQUENCE [LARGE SCALE GENOMIC DNA]</scope>
    <source>
        <strain evidence="1">LT 821</strain>
    </source>
</reference>
<accession>K8Y396</accession>
<evidence type="ECO:0000313" key="1">
    <source>
        <dbReference type="EMBL" id="EKT87476.1"/>
    </source>
</evidence>
<dbReference type="EMBL" id="CP006694">
    <property type="protein sequence ID" value="EKT87476.1"/>
    <property type="molecule type" value="Genomic_DNA"/>
</dbReference>
<reference evidence="1 2" key="2">
    <citation type="journal article" date="2014" name="Emerg. Microbes Infect.">
        <title>Potential impact on kidney infection: a whole-genome analysis of Leptospira santarosai serovar Shermani.</title>
        <authorList>
            <person name="Chou L.F."/>
            <person name="Chen T.W."/>
            <person name="Ko Y.C."/>
            <person name="Pan M.J."/>
            <person name="Tian Y.C."/>
            <person name="Chiu C.H."/>
            <person name="Tang P."/>
            <person name="Hung C.C."/>
            <person name="Yang C.W."/>
        </authorList>
    </citation>
    <scope>NUCLEOTIDE SEQUENCE</scope>
    <source>
        <strain evidence="1 2">LT 821</strain>
    </source>
</reference>
<dbReference type="Proteomes" id="UP000035800">
    <property type="component" value="Chromosome I"/>
</dbReference>
<organism evidence="1 2">
    <name type="scientific">Leptospira santarosai serovar Shermani str. LT 821</name>
    <dbReference type="NCBI Taxonomy" id="758847"/>
    <lineage>
        <taxon>Bacteria</taxon>
        <taxon>Pseudomonadati</taxon>
        <taxon>Spirochaetota</taxon>
        <taxon>Spirochaetia</taxon>
        <taxon>Leptospirales</taxon>
        <taxon>Leptospiraceae</taxon>
        <taxon>Leptospira</taxon>
    </lineage>
</organism>
<protein>
    <submittedName>
        <fullName evidence="1">Uncharacterized protein</fullName>
    </submittedName>
</protein>
<name>K8Y396_9LEPT</name>